<gene>
    <name evidence="2" type="ORF">H9S92_19690</name>
</gene>
<dbReference type="Proteomes" id="UP000650081">
    <property type="component" value="Unassembled WGS sequence"/>
</dbReference>
<proteinExistence type="predicted"/>
<keyword evidence="1" id="KW-0472">Membrane</keyword>
<name>A0A923PMX4_9BACT</name>
<evidence type="ECO:0000256" key="1">
    <source>
        <dbReference type="SAM" id="Phobius"/>
    </source>
</evidence>
<feature type="transmembrane region" description="Helical" evidence="1">
    <location>
        <begin position="12"/>
        <end position="29"/>
    </location>
</feature>
<feature type="transmembrane region" description="Helical" evidence="1">
    <location>
        <begin position="35"/>
        <end position="51"/>
    </location>
</feature>
<dbReference type="RefSeq" id="WP_187468411.1">
    <property type="nucleotide sequence ID" value="NZ_JACSIT010000152.1"/>
</dbReference>
<reference evidence="2" key="1">
    <citation type="submission" date="2020-08" db="EMBL/GenBank/DDBJ databases">
        <title>Lewinella bacteria from marine environments.</title>
        <authorList>
            <person name="Zhong Y."/>
        </authorList>
    </citation>
    <scope>NUCLEOTIDE SEQUENCE</scope>
    <source>
        <strain evidence="2">KCTC 42187</strain>
    </source>
</reference>
<organism evidence="2 3">
    <name type="scientific">Neolewinella lacunae</name>
    <dbReference type="NCBI Taxonomy" id="1517758"/>
    <lineage>
        <taxon>Bacteria</taxon>
        <taxon>Pseudomonadati</taxon>
        <taxon>Bacteroidota</taxon>
        <taxon>Saprospiria</taxon>
        <taxon>Saprospirales</taxon>
        <taxon>Lewinellaceae</taxon>
        <taxon>Neolewinella</taxon>
    </lineage>
</organism>
<evidence type="ECO:0000313" key="3">
    <source>
        <dbReference type="Proteomes" id="UP000650081"/>
    </source>
</evidence>
<dbReference type="EMBL" id="JACSIT010000152">
    <property type="protein sequence ID" value="MBC6996404.1"/>
    <property type="molecule type" value="Genomic_DNA"/>
</dbReference>
<sequence length="52" mass="6371">MANSTAADRRKYWLYFLISFVIFMLMLIFMNQWFWVAMPFMLTYLVLALGYM</sequence>
<accession>A0A923PMX4</accession>
<protein>
    <submittedName>
        <fullName evidence="2">Uncharacterized protein</fullName>
    </submittedName>
</protein>
<dbReference type="AlphaFoldDB" id="A0A923PMX4"/>
<evidence type="ECO:0000313" key="2">
    <source>
        <dbReference type="EMBL" id="MBC6996404.1"/>
    </source>
</evidence>
<keyword evidence="3" id="KW-1185">Reference proteome</keyword>
<keyword evidence="1" id="KW-1133">Transmembrane helix</keyword>
<keyword evidence="1" id="KW-0812">Transmembrane</keyword>
<comment type="caution">
    <text evidence="2">The sequence shown here is derived from an EMBL/GenBank/DDBJ whole genome shotgun (WGS) entry which is preliminary data.</text>
</comment>